<dbReference type="PANTHER" id="PTHR11680">
    <property type="entry name" value="SERINE HYDROXYMETHYLTRANSFERASE"/>
    <property type="match status" value="1"/>
</dbReference>
<dbReference type="InterPro" id="IPR019798">
    <property type="entry name" value="Ser_HO-MeTrfase_PLP_BS"/>
</dbReference>
<dbReference type="EMBL" id="BAAALT010000020">
    <property type="protein sequence ID" value="GAA1789586.1"/>
    <property type="molecule type" value="Genomic_DNA"/>
</dbReference>
<feature type="binding site" evidence="8">
    <location>
        <position position="122"/>
    </location>
    <ligand>
        <name>(6S)-5,6,7,8-tetrahydrofolate</name>
        <dbReference type="ChEBI" id="CHEBI:57453"/>
    </ligand>
</feature>
<dbReference type="InterPro" id="IPR001085">
    <property type="entry name" value="Ser_HO-MeTrfase"/>
</dbReference>
<dbReference type="PROSITE" id="PS00096">
    <property type="entry name" value="SHMT"/>
    <property type="match status" value="1"/>
</dbReference>
<keyword evidence="5 8" id="KW-0028">Amino-acid biosynthesis</keyword>
<comment type="caution">
    <text evidence="10">The sequence shown here is derived from an EMBL/GenBank/DDBJ whole genome shotgun (WGS) entry which is preliminary data.</text>
</comment>
<dbReference type="InterPro" id="IPR015422">
    <property type="entry name" value="PyrdxlP-dep_Trfase_small"/>
</dbReference>
<dbReference type="InterPro" id="IPR049943">
    <property type="entry name" value="Ser_HO-MeTrfase-like"/>
</dbReference>
<dbReference type="PIRSF" id="PIRSF000412">
    <property type="entry name" value="SHMT"/>
    <property type="match status" value="1"/>
</dbReference>
<reference evidence="11" key="1">
    <citation type="journal article" date="2019" name="Int. J. Syst. Evol. Microbiol.">
        <title>The Global Catalogue of Microorganisms (GCM) 10K type strain sequencing project: providing services to taxonomists for standard genome sequencing and annotation.</title>
        <authorList>
            <consortium name="The Broad Institute Genomics Platform"/>
            <consortium name="The Broad Institute Genome Sequencing Center for Infectious Disease"/>
            <person name="Wu L."/>
            <person name="Ma J."/>
        </authorList>
    </citation>
    <scope>NUCLEOTIDE SEQUENCE [LARGE SCALE GENOMIC DNA]</scope>
    <source>
        <strain evidence="11">JCM 13250</strain>
    </source>
</reference>
<dbReference type="Proteomes" id="UP001500218">
    <property type="component" value="Unassembled WGS sequence"/>
</dbReference>
<evidence type="ECO:0000256" key="7">
    <source>
        <dbReference type="ARBA" id="ARBA00022898"/>
    </source>
</evidence>
<keyword evidence="4 8" id="KW-0554">One-carbon metabolism</keyword>
<protein>
    <recommendedName>
        <fullName evidence="8">Serine hydroxymethyltransferase</fullName>
        <shortName evidence="8">SHMT</shortName>
        <shortName evidence="8">Serine methylase</shortName>
        <ecNumber evidence="8">2.1.2.1</ecNumber>
    </recommendedName>
</protein>
<comment type="cofactor">
    <cofactor evidence="1 8">
        <name>pyridoxal 5'-phosphate</name>
        <dbReference type="ChEBI" id="CHEBI:597326"/>
    </cofactor>
</comment>
<gene>
    <name evidence="8" type="primary">glyA</name>
    <name evidence="10" type="ORF">GCM10009682_09480</name>
</gene>
<dbReference type="InterPro" id="IPR015424">
    <property type="entry name" value="PyrdxlP-dep_Trfase"/>
</dbReference>
<evidence type="ECO:0000259" key="9">
    <source>
        <dbReference type="Pfam" id="PF00464"/>
    </source>
</evidence>
<dbReference type="RefSeq" id="WP_344126609.1">
    <property type="nucleotide sequence ID" value="NZ_BAAALT010000020.1"/>
</dbReference>
<dbReference type="SUPFAM" id="SSF53383">
    <property type="entry name" value="PLP-dependent transferases"/>
    <property type="match status" value="1"/>
</dbReference>
<name>A0ABP4XP70_9ACTN</name>
<evidence type="ECO:0000313" key="11">
    <source>
        <dbReference type="Proteomes" id="UP001500218"/>
    </source>
</evidence>
<dbReference type="NCBIfam" id="NF000586">
    <property type="entry name" value="PRK00011.1"/>
    <property type="match status" value="1"/>
</dbReference>
<dbReference type="InterPro" id="IPR039429">
    <property type="entry name" value="SHMT-like_dom"/>
</dbReference>
<dbReference type="HAMAP" id="MF_00051">
    <property type="entry name" value="SHMT"/>
    <property type="match status" value="1"/>
</dbReference>
<evidence type="ECO:0000256" key="2">
    <source>
        <dbReference type="ARBA" id="ARBA00006376"/>
    </source>
</evidence>
<comment type="pathway">
    <text evidence="8">One-carbon metabolism; tetrahydrofolate interconversion.</text>
</comment>
<dbReference type="Gene3D" id="3.40.640.10">
    <property type="entry name" value="Type I PLP-dependent aspartate aminotransferase-like (Major domain)"/>
    <property type="match status" value="1"/>
</dbReference>
<evidence type="ECO:0000313" key="10">
    <source>
        <dbReference type="EMBL" id="GAA1789586.1"/>
    </source>
</evidence>
<evidence type="ECO:0000256" key="8">
    <source>
        <dbReference type="HAMAP-Rule" id="MF_00051"/>
    </source>
</evidence>
<dbReference type="CDD" id="cd00378">
    <property type="entry name" value="SHMT"/>
    <property type="match status" value="1"/>
</dbReference>
<keyword evidence="7 8" id="KW-0663">Pyridoxal phosphate</keyword>
<comment type="similarity">
    <text evidence="2 8">Belongs to the SHMT family.</text>
</comment>
<dbReference type="Gene3D" id="3.90.1150.10">
    <property type="entry name" value="Aspartate Aminotransferase, domain 1"/>
    <property type="match status" value="1"/>
</dbReference>
<evidence type="ECO:0000256" key="4">
    <source>
        <dbReference type="ARBA" id="ARBA00022563"/>
    </source>
</evidence>
<feature type="domain" description="Serine hydroxymethyltransferase-like" evidence="9">
    <location>
        <begin position="10"/>
        <end position="384"/>
    </location>
</feature>
<accession>A0ABP4XP70</accession>
<feature type="binding site" evidence="8">
    <location>
        <position position="246"/>
    </location>
    <ligand>
        <name>(6S)-5,6,7,8-tetrahydrofolate</name>
        <dbReference type="ChEBI" id="CHEBI:57453"/>
    </ligand>
</feature>
<evidence type="ECO:0000256" key="5">
    <source>
        <dbReference type="ARBA" id="ARBA00022605"/>
    </source>
</evidence>
<organism evidence="10 11">
    <name type="scientific">Luedemannella flava</name>
    <dbReference type="NCBI Taxonomy" id="349316"/>
    <lineage>
        <taxon>Bacteria</taxon>
        <taxon>Bacillati</taxon>
        <taxon>Actinomycetota</taxon>
        <taxon>Actinomycetes</taxon>
        <taxon>Micromonosporales</taxon>
        <taxon>Micromonosporaceae</taxon>
        <taxon>Luedemannella</taxon>
    </lineage>
</organism>
<keyword evidence="6 8" id="KW-0808">Transferase</keyword>
<comment type="subunit">
    <text evidence="8">Homodimer.</text>
</comment>
<comment type="subcellular location">
    <subcellularLocation>
        <location evidence="8">Cytoplasm</location>
    </subcellularLocation>
</comment>
<comment type="pathway">
    <text evidence="8">Amino-acid biosynthesis; glycine biosynthesis; glycine from L-serine: step 1/1.</text>
</comment>
<comment type="catalytic activity">
    <reaction evidence="8">
        <text>(6R)-5,10-methylene-5,6,7,8-tetrahydrofolate + glycine + H2O = (6S)-5,6,7,8-tetrahydrofolate + L-serine</text>
        <dbReference type="Rhea" id="RHEA:15481"/>
        <dbReference type="ChEBI" id="CHEBI:15377"/>
        <dbReference type="ChEBI" id="CHEBI:15636"/>
        <dbReference type="ChEBI" id="CHEBI:33384"/>
        <dbReference type="ChEBI" id="CHEBI:57305"/>
        <dbReference type="ChEBI" id="CHEBI:57453"/>
        <dbReference type="EC" id="2.1.2.1"/>
    </reaction>
</comment>
<dbReference type="EC" id="2.1.2.1" evidence="8"/>
<comment type="caution">
    <text evidence="8">Lacks conserved residue(s) required for the propagation of feature annotation.</text>
</comment>
<feature type="modified residue" description="N6-(pyridoxal phosphate)lysine" evidence="8">
    <location>
        <position position="231"/>
    </location>
</feature>
<evidence type="ECO:0000256" key="1">
    <source>
        <dbReference type="ARBA" id="ARBA00001933"/>
    </source>
</evidence>
<evidence type="ECO:0000256" key="3">
    <source>
        <dbReference type="ARBA" id="ARBA00022490"/>
    </source>
</evidence>
<proteinExistence type="inferred from homology"/>
<feature type="binding site" evidence="8">
    <location>
        <begin position="126"/>
        <end position="128"/>
    </location>
    <ligand>
        <name>(6S)-5,6,7,8-tetrahydrofolate</name>
        <dbReference type="ChEBI" id="CHEBI:57453"/>
    </ligand>
</feature>
<feature type="site" description="Plays an important role in substrate specificity" evidence="8">
    <location>
        <position position="230"/>
    </location>
</feature>
<dbReference type="Pfam" id="PF00464">
    <property type="entry name" value="SHMT"/>
    <property type="match status" value="1"/>
</dbReference>
<evidence type="ECO:0000256" key="6">
    <source>
        <dbReference type="ARBA" id="ARBA00022679"/>
    </source>
</evidence>
<dbReference type="InterPro" id="IPR015421">
    <property type="entry name" value="PyrdxlP-dep_Trfase_major"/>
</dbReference>
<sequence length="422" mass="44569">MHVPNLSHLATADPQLAGLIEDEATRQHDKLRMIASENYVSAAVLEATGTVLTNKYSEGYAGKRYYEGQQFVDPIEELARTRAEALFGVDHANVQPYSGSPANLAVFLAFLQPGDTFLSLELAHGGHLTHGSPVSATGKWFRPVHYAVDRATGRIDMDHVRELALAERPKMIICGGTAIPRTIDFPAFAAIAREVGAVLLADIAHIAGLVAGGAHPSPVGHADVISTTTHKTLRGPRGAMLMSTAEHATAIDKAVFPGLQGGPHNHTTAGIAVALGEAAQPSFRDYAAQVVANGKALAAALVERGFNLVSGGTDNHLILIDLTDKGVEGKPAAKALDRAGIELNFNTVPYDPRKPWNPSGIRLGTAAITTRGLTEEHMPQVATWYDEAITAVVKDDEAALDRVAGEVADLLAGFPMPGYAAS</sequence>
<keyword evidence="11" id="KW-1185">Reference proteome</keyword>
<comment type="function">
    <text evidence="8">Catalyzes the reversible interconversion of serine and glycine with tetrahydrofolate (THF) serving as the one-carbon carrier. This reaction serves as the major source of one-carbon groups required for the biosynthesis of purines, thymidylate, methionine, and other important biomolecules. Also exhibits THF-independent aldolase activity toward beta-hydroxyamino acids, producing glycine and aldehydes, via a retro-aldol mechanism.</text>
</comment>
<dbReference type="PANTHER" id="PTHR11680:SF50">
    <property type="entry name" value="SERINE HYDROXYMETHYLTRANSFERASE"/>
    <property type="match status" value="1"/>
</dbReference>
<keyword evidence="3 8" id="KW-0963">Cytoplasm</keyword>